<protein>
    <submittedName>
        <fullName evidence="2">Alpha/beta fold hydrolase</fullName>
    </submittedName>
</protein>
<dbReference type="InterPro" id="IPR029058">
    <property type="entry name" value="AB_hydrolase_fold"/>
</dbReference>
<reference evidence="3" key="1">
    <citation type="submission" date="2023-05" db="EMBL/GenBank/DDBJ databases">
        <title>Draft genome of Pseudofrankia sp. BMG5.37.</title>
        <authorList>
            <person name="Gtari M."/>
            <person name="Ghodhbane F."/>
            <person name="Sbissi I."/>
        </authorList>
    </citation>
    <scope>NUCLEOTIDE SEQUENCE [LARGE SCALE GENOMIC DNA]</scope>
    <source>
        <strain evidence="3">BMG 814</strain>
    </source>
</reference>
<proteinExistence type="predicted"/>
<keyword evidence="2" id="KW-0378">Hydrolase</keyword>
<evidence type="ECO:0000313" key="2">
    <source>
        <dbReference type="EMBL" id="MDP5182509.1"/>
    </source>
</evidence>
<evidence type="ECO:0000313" key="3">
    <source>
        <dbReference type="Proteomes" id="UP001233673"/>
    </source>
</evidence>
<dbReference type="InterPro" id="IPR000073">
    <property type="entry name" value="AB_hydrolase_1"/>
</dbReference>
<dbReference type="EMBL" id="JASNFN010000005">
    <property type="protein sequence ID" value="MDP5182509.1"/>
    <property type="molecule type" value="Genomic_DNA"/>
</dbReference>
<dbReference type="InterPro" id="IPR050266">
    <property type="entry name" value="AB_hydrolase_sf"/>
</dbReference>
<feature type="domain" description="AB hydrolase-1" evidence="1">
    <location>
        <begin position="29"/>
        <end position="128"/>
    </location>
</feature>
<dbReference type="Pfam" id="PF00561">
    <property type="entry name" value="Abhydrolase_1"/>
    <property type="match status" value="1"/>
</dbReference>
<dbReference type="PRINTS" id="PR00111">
    <property type="entry name" value="ABHYDROLASE"/>
</dbReference>
<dbReference type="Proteomes" id="UP001233673">
    <property type="component" value="Unassembled WGS sequence"/>
</dbReference>
<dbReference type="PANTHER" id="PTHR43798">
    <property type="entry name" value="MONOACYLGLYCEROL LIPASE"/>
    <property type="match status" value="1"/>
</dbReference>
<dbReference type="GO" id="GO:0016787">
    <property type="term" value="F:hydrolase activity"/>
    <property type="evidence" value="ECO:0007669"/>
    <property type="project" value="UniProtKB-KW"/>
</dbReference>
<name>A0ABT9IAB1_9ACTN</name>
<sequence length="272" mass="28776">MTVDDAPRRGYADAPFGQLHYVEQGSGQPILLLHQTPRSADEFRELLPLLARSHRAIAMDMLGFGLSATLPAPQTIEQMSAGALALLDALGIDAAVVLGHHTGGAVAVELAASAPERVRAVVLSSAPWVDGAYRASHAGGPGVDEAVVSEDGSHLPQLWKLRQPYYPSGRPDLLDRFIRDALAPGVDPAEGHLACARYRMEDRIGLVRAPVLLLGASADPFALPDLEPIRDHLTAAAKVRSVVLDGGTIPLMEQLPDEVANAVAEFLAHAAP</sequence>
<dbReference type="SUPFAM" id="SSF53474">
    <property type="entry name" value="alpha/beta-Hydrolases"/>
    <property type="match status" value="1"/>
</dbReference>
<dbReference type="Gene3D" id="3.40.50.1820">
    <property type="entry name" value="alpha/beta hydrolase"/>
    <property type="match status" value="1"/>
</dbReference>
<evidence type="ECO:0000259" key="1">
    <source>
        <dbReference type="Pfam" id="PF00561"/>
    </source>
</evidence>
<dbReference type="RefSeq" id="WP_305999198.1">
    <property type="nucleotide sequence ID" value="NZ_JASNFN010000005.1"/>
</dbReference>
<comment type="caution">
    <text evidence="2">The sequence shown here is derived from an EMBL/GenBank/DDBJ whole genome shotgun (WGS) entry which is preliminary data.</text>
</comment>
<gene>
    <name evidence="2" type="ORF">QOZ88_07640</name>
</gene>
<accession>A0ABT9IAB1</accession>
<organism evidence="2 3">
    <name type="scientific">Blastococcus carthaginiensis</name>
    <dbReference type="NCBI Taxonomy" id="3050034"/>
    <lineage>
        <taxon>Bacteria</taxon>
        <taxon>Bacillati</taxon>
        <taxon>Actinomycetota</taxon>
        <taxon>Actinomycetes</taxon>
        <taxon>Geodermatophilales</taxon>
        <taxon>Geodermatophilaceae</taxon>
        <taxon>Blastococcus</taxon>
    </lineage>
</organism>
<keyword evidence="3" id="KW-1185">Reference proteome</keyword>
<dbReference type="PANTHER" id="PTHR43798:SF33">
    <property type="entry name" value="HYDROLASE, PUTATIVE (AFU_ORTHOLOGUE AFUA_2G14860)-RELATED"/>
    <property type="match status" value="1"/>
</dbReference>